<evidence type="ECO:0000313" key="4">
    <source>
        <dbReference type="EMBL" id="GAA4938042.1"/>
    </source>
</evidence>
<dbReference type="SUPFAM" id="SSF46689">
    <property type="entry name" value="Homeodomain-like"/>
    <property type="match status" value="1"/>
</dbReference>
<dbReference type="InterPro" id="IPR009057">
    <property type="entry name" value="Homeodomain-like_sf"/>
</dbReference>
<comment type="caution">
    <text evidence="4">The sequence shown here is derived from an EMBL/GenBank/DDBJ whole genome shotgun (WGS) entry which is preliminary data.</text>
</comment>
<feature type="domain" description="HTH araC/xylS-type" evidence="3">
    <location>
        <begin position="1"/>
        <end position="34"/>
    </location>
</feature>
<gene>
    <name evidence="4" type="ORF">GCM10023224_19030</name>
</gene>
<evidence type="ECO:0000256" key="2">
    <source>
        <dbReference type="ARBA" id="ARBA00023163"/>
    </source>
</evidence>
<dbReference type="Gene3D" id="1.10.10.60">
    <property type="entry name" value="Homeodomain-like"/>
    <property type="match status" value="1"/>
</dbReference>
<dbReference type="Proteomes" id="UP001499993">
    <property type="component" value="Unassembled WGS sequence"/>
</dbReference>
<organism evidence="4 5">
    <name type="scientific">Streptomonospora halophila</name>
    <dbReference type="NCBI Taxonomy" id="427369"/>
    <lineage>
        <taxon>Bacteria</taxon>
        <taxon>Bacillati</taxon>
        <taxon>Actinomycetota</taxon>
        <taxon>Actinomycetes</taxon>
        <taxon>Streptosporangiales</taxon>
        <taxon>Nocardiopsidaceae</taxon>
        <taxon>Streptomonospora</taxon>
    </lineage>
</organism>
<keyword evidence="5" id="KW-1185">Reference proteome</keyword>
<protein>
    <recommendedName>
        <fullName evidence="3">HTH araC/xylS-type domain-containing protein</fullName>
    </recommendedName>
</protein>
<keyword evidence="2" id="KW-0804">Transcription</keyword>
<name>A0ABP9GDJ4_9ACTN</name>
<sequence>MNRIAEASGFRSESALRYHFTRLAEMPPGQYRSRFGAARGERPTTVRLT</sequence>
<dbReference type="PROSITE" id="PS01124">
    <property type="entry name" value="HTH_ARAC_FAMILY_2"/>
    <property type="match status" value="1"/>
</dbReference>
<reference evidence="5" key="1">
    <citation type="journal article" date="2019" name="Int. J. Syst. Evol. Microbiol.">
        <title>The Global Catalogue of Microorganisms (GCM) 10K type strain sequencing project: providing services to taxonomists for standard genome sequencing and annotation.</title>
        <authorList>
            <consortium name="The Broad Institute Genomics Platform"/>
            <consortium name="The Broad Institute Genome Sequencing Center for Infectious Disease"/>
            <person name="Wu L."/>
            <person name="Ma J."/>
        </authorList>
    </citation>
    <scope>NUCLEOTIDE SEQUENCE [LARGE SCALE GENOMIC DNA]</scope>
    <source>
        <strain evidence="5">JCM 18123</strain>
    </source>
</reference>
<keyword evidence="1" id="KW-0805">Transcription regulation</keyword>
<evidence type="ECO:0000313" key="5">
    <source>
        <dbReference type="Proteomes" id="UP001499993"/>
    </source>
</evidence>
<proteinExistence type="predicted"/>
<evidence type="ECO:0000259" key="3">
    <source>
        <dbReference type="PROSITE" id="PS01124"/>
    </source>
</evidence>
<dbReference type="InterPro" id="IPR018060">
    <property type="entry name" value="HTH_AraC"/>
</dbReference>
<evidence type="ECO:0000256" key="1">
    <source>
        <dbReference type="ARBA" id="ARBA00023015"/>
    </source>
</evidence>
<accession>A0ABP9GDJ4</accession>
<dbReference type="EMBL" id="BAABIK010000008">
    <property type="protein sequence ID" value="GAA4938042.1"/>
    <property type="molecule type" value="Genomic_DNA"/>
</dbReference>